<dbReference type="EMBL" id="FOHW01000008">
    <property type="protein sequence ID" value="SET19760.1"/>
    <property type="molecule type" value="Genomic_DNA"/>
</dbReference>
<accession>A0A1I0CJG6</accession>
<evidence type="ECO:0000313" key="1">
    <source>
        <dbReference type="EMBL" id="SET19760.1"/>
    </source>
</evidence>
<organism evidence="1 2">
    <name type="scientific">Pseudomonas graminis</name>
    <dbReference type="NCBI Taxonomy" id="158627"/>
    <lineage>
        <taxon>Bacteria</taxon>
        <taxon>Pseudomonadati</taxon>
        <taxon>Pseudomonadota</taxon>
        <taxon>Gammaproteobacteria</taxon>
        <taxon>Pseudomonadales</taxon>
        <taxon>Pseudomonadaceae</taxon>
        <taxon>Pseudomonas</taxon>
    </lineage>
</organism>
<proteinExistence type="predicted"/>
<gene>
    <name evidence="1" type="ORF">SAMN05216197_10850</name>
</gene>
<dbReference type="Proteomes" id="UP000182332">
    <property type="component" value="Unassembled WGS sequence"/>
</dbReference>
<protein>
    <submittedName>
        <fullName evidence="1">Uncharacterized protein</fullName>
    </submittedName>
</protein>
<evidence type="ECO:0000313" key="2">
    <source>
        <dbReference type="Proteomes" id="UP000182332"/>
    </source>
</evidence>
<name>A0A1I0CJG6_9PSED</name>
<reference evidence="1 2" key="1">
    <citation type="submission" date="2016-10" db="EMBL/GenBank/DDBJ databases">
        <authorList>
            <person name="de Groot N.N."/>
        </authorList>
    </citation>
    <scope>NUCLEOTIDE SEQUENCE [LARGE SCALE GENOMIC DNA]</scope>
    <source>
        <strain evidence="1 2">DSM 11363</strain>
    </source>
</reference>
<sequence>MASRLRGQARSYNGSRQRSRCWADAKTCRSDRGGVPPCSRMRSSITCIFAWQNAIAGKRAPTMDLGSGHGLGRTQKPVGVSLLAKAVVHYMHLCVAKRDREQAHSYNGSRQRSWSWADAKTCRSDRGGVPPCSRRRSSITCIGAWQNAIAGKRAPTMDLDSVHDLGRTQNL</sequence>
<dbReference type="AlphaFoldDB" id="A0A1I0CJG6"/>